<reference evidence="10" key="2">
    <citation type="journal article" date="2024" name="Plant">
        <title>Genomic evolution and insights into agronomic trait innovations of Sesamum species.</title>
        <authorList>
            <person name="Miao H."/>
            <person name="Wang L."/>
            <person name="Qu L."/>
            <person name="Liu H."/>
            <person name="Sun Y."/>
            <person name="Le M."/>
            <person name="Wang Q."/>
            <person name="Wei S."/>
            <person name="Zheng Y."/>
            <person name="Lin W."/>
            <person name="Duan Y."/>
            <person name="Cao H."/>
            <person name="Xiong S."/>
            <person name="Wang X."/>
            <person name="Wei L."/>
            <person name="Li C."/>
            <person name="Ma Q."/>
            <person name="Ju M."/>
            <person name="Zhao R."/>
            <person name="Li G."/>
            <person name="Mu C."/>
            <person name="Tian Q."/>
            <person name="Mei H."/>
            <person name="Zhang T."/>
            <person name="Gao T."/>
            <person name="Zhang H."/>
        </authorList>
    </citation>
    <scope>NUCLEOTIDE SEQUENCE</scope>
    <source>
        <strain evidence="10">KEN8</strain>
    </source>
</reference>
<protein>
    <recommendedName>
        <fullName evidence="7">Expansin</fullName>
    </recommendedName>
</protein>
<dbReference type="SUPFAM" id="SSF50685">
    <property type="entry name" value="Barwin-like endoglucanases"/>
    <property type="match status" value="1"/>
</dbReference>
<evidence type="ECO:0000256" key="7">
    <source>
        <dbReference type="RuleBase" id="RU365023"/>
    </source>
</evidence>
<proteinExistence type="inferred from homology"/>
<dbReference type="SUPFAM" id="SSF49590">
    <property type="entry name" value="PHL pollen allergen"/>
    <property type="match status" value="1"/>
</dbReference>
<dbReference type="SMART" id="SM00837">
    <property type="entry name" value="DPBB_1"/>
    <property type="match status" value="1"/>
</dbReference>
<dbReference type="InterPro" id="IPR007118">
    <property type="entry name" value="Expan_Lol_pI"/>
</dbReference>
<evidence type="ECO:0000259" key="9">
    <source>
        <dbReference type="PROSITE" id="PS50843"/>
    </source>
</evidence>
<feature type="signal peptide" evidence="7">
    <location>
        <begin position="1"/>
        <end position="28"/>
    </location>
</feature>
<evidence type="ECO:0000256" key="6">
    <source>
        <dbReference type="ARBA" id="ARBA00023316"/>
    </source>
</evidence>
<dbReference type="GO" id="GO:0005576">
    <property type="term" value="C:extracellular region"/>
    <property type="evidence" value="ECO:0007669"/>
    <property type="project" value="InterPro"/>
</dbReference>
<keyword evidence="3 7" id="KW-0964">Secreted</keyword>
<dbReference type="EMBL" id="JACGWM010000010">
    <property type="protein sequence ID" value="KAL0347130.1"/>
    <property type="molecule type" value="Genomic_DNA"/>
</dbReference>
<keyword evidence="6 7" id="KW-0961">Cell wall biogenesis/degradation</keyword>
<evidence type="ECO:0000256" key="5">
    <source>
        <dbReference type="ARBA" id="ARBA00023136"/>
    </source>
</evidence>
<gene>
    <name evidence="10" type="ORF">Scaly_1729000</name>
</gene>
<dbReference type="Pfam" id="PF01357">
    <property type="entry name" value="Expansin_C"/>
    <property type="match status" value="1"/>
</dbReference>
<evidence type="ECO:0000256" key="2">
    <source>
        <dbReference type="ARBA" id="ARBA00022512"/>
    </source>
</evidence>
<dbReference type="GO" id="GO:0009653">
    <property type="term" value="P:anatomical structure morphogenesis"/>
    <property type="evidence" value="ECO:0007669"/>
    <property type="project" value="UniProtKB-ARBA"/>
</dbReference>
<feature type="chain" id="PRO_5043105809" description="Expansin" evidence="7">
    <location>
        <begin position="29"/>
        <end position="360"/>
    </location>
</feature>
<keyword evidence="5" id="KW-0472">Membrane</keyword>
<comment type="subcellular location">
    <subcellularLocation>
        <location evidence="7">Secreted</location>
        <location evidence="7">Cell wall</location>
    </subcellularLocation>
    <subcellularLocation>
        <location evidence="7">Membrane</location>
        <topology evidence="7">Peripheral membrane protein</topology>
    </subcellularLocation>
</comment>
<comment type="caution">
    <text evidence="10">The sequence shown here is derived from an EMBL/GenBank/DDBJ whole genome shotgun (WGS) entry which is preliminary data.</text>
</comment>
<dbReference type="GO" id="GO:0016020">
    <property type="term" value="C:membrane"/>
    <property type="evidence" value="ECO:0007669"/>
    <property type="project" value="UniProtKB-SubCell"/>
</dbReference>
<evidence type="ECO:0000313" key="10">
    <source>
        <dbReference type="EMBL" id="KAL0347130.1"/>
    </source>
</evidence>
<comment type="function">
    <text evidence="7">Causes loosening and extension of plant cell walls by disrupting non-covalent bonding between cellulose microfibrils and matrix glucans. No enzymatic activity has been found.</text>
</comment>
<evidence type="ECO:0000256" key="3">
    <source>
        <dbReference type="ARBA" id="ARBA00022525"/>
    </source>
</evidence>
<dbReference type="PROSITE" id="PS50843">
    <property type="entry name" value="EXPANSIN_CBD"/>
    <property type="match status" value="1"/>
</dbReference>
<dbReference type="InterPro" id="IPR007112">
    <property type="entry name" value="Expansin/allergen_DPBB_dom"/>
</dbReference>
<sequence length="360" mass="40574">MTTTSISTKSVSLSLLFFLYFLVPNIDAERTFRVIQRRHSFPNPHAQRRKPKLSLWKIAHATFYGEADASGTVGGACGYGDLKEQGYGVQTAALSKVMFKNGETCGACYEIKCFNDTKWCLPRHRSIIVTATNYCPPNYQQSSDAGGWCNPPREHFDLAQPAFLRIAQDKAGIVPVQYRRVACKKKGGIKFTVNGSRYLTVVLVWNVGGSGDVESVWVKGEKNVKLWRKMKRKWGQRWEIGGVVLVGKSLSFRVQTSDGRTSTSMRVAPTNWRFAMAVMRGALLSSSLLILINARASVALSLPDNRWFLSRNRTPRLKSMALGKMLVPPSMVDLMAQEHLEKPVDMETWRRKSMHRAKRH</sequence>
<dbReference type="InterPro" id="IPR002963">
    <property type="entry name" value="Expansin"/>
</dbReference>
<keyword evidence="4 7" id="KW-0732">Signal</keyword>
<dbReference type="FunFam" id="2.40.40.10:FF:000001">
    <property type="entry name" value="Expansin"/>
    <property type="match status" value="1"/>
</dbReference>
<dbReference type="PANTHER" id="PTHR31867">
    <property type="entry name" value="EXPANSIN-A15"/>
    <property type="match status" value="1"/>
</dbReference>
<evidence type="ECO:0000256" key="1">
    <source>
        <dbReference type="ARBA" id="ARBA00005392"/>
    </source>
</evidence>
<dbReference type="GO" id="GO:0009664">
    <property type="term" value="P:plant-type cell wall organization"/>
    <property type="evidence" value="ECO:0007669"/>
    <property type="project" value="InterPro"/>
</dbReference>
<feature type="domain" description="Expansin-like EG45" evidence="8">
    <location>
        <begin position="74"/>
        <end position="188"/>
    </location>
</feature>
<evidence type="ECO:0000259" key="8">
    <source>
        <dbReference type="PROSITE" id="PS50842"/>
    </source>
</evidence>
<reference evidence="10" key="1">
    <citation type="submission" date="2020-06" db="EMBL/GenBank/DDBJ databases">
        <authorList>
            <person name="Li T."/>
            <person name="Hu X."/>
            <person name="Zhang T."/>
            <person name="Song X."/>
            <person name="Zhang H."/>
            <person name="Dai N."/>
            <person name="Sheng W."/>
            <person name="Hou X."/>
            <person name="Wei L."/>
        </authorList>
    </citation>
    <scope>NUCLEOTIDE SEQUENCE</scope>
    <source>
        <strain evidence="10">KEN8</strain>
        <tissue evidence="10">Leaf</tissue>
    </source>
</reference>
<dbReference type="Gene3D" id="2.60.40.760">
    <property type="entry name" value="Expansin, cellulose-binding-like domain"/>
    <property type="match status" value="1"/>
</dbReference>
<keyword evidence="2 7" id="KW-0134">Cell wall</keyword>
<name>A0AAW2NTE6_9LAMI</name>
<dbReference type="InterPro" id="IPR036908">
    <property type="entry name" value="RlpA-like_sf"/>
</dbReference>
<dbReference type="Pfam" id="PF03330">
    <property type="entry name" value="DPBB_1"/>
    <property type="match status" value="1"/>
</dbReference>
<organism evidence="10">
    <name type="scientific">Sesamum calycinum</name>
    <dbReference type="NCBI Taxonomy" id="2727403"/>
    <lineage>
        <taxon>Eukaryota</taxon>
        <taxon>Viridiplantae</taxon>
        <taxon>Streptophyta</taxon>
        <taxon>Embryophyta</taxon>
        <taxon>Tracheophyta</taxon>
        <taxon>Spermatophyta</taxon>
        <taxon>Magnoliopsida</taxon>
        <taxon>eudicotyledons</taxon>
        <taxon>Gunneridae</taxon>
        <taxon>Pentapetalae</taxon>
        <taxon>asterids</taxon>
        <taxon>lamiids</taxon>
        <taxon>Lamiales</taxon>
        <taxon>Pedaliaceae</taxon>
        <taxon>Sesamum</taxon>
    </lineage>
</organism>
<dbReference type="InterPro" id="IPR009009">
    <property type="entry name" value="RlpA-like_DPBB"/>
</dbReference>
<dbReference type="InterPro" id="IPR036749">
    <property type="entry name" value="Expansin_CBD_sf"/>
</dbReference>
<dbReference type="InterPro" id="IPR007117">
    <property type="entry name" value="Expansin_CBD"/>
</dbReference>
<dbReference type="PRINTS" id="PR01226">
    <property type="entry name" value="EXPANSIN"/>
</dbReference>
<dbReference type="AlphaFoldDB" id="A0AAW2NTE6"/>
<dbReference type="Gene3D" id="2.40.40.10">
    <property type="entry name" value="RlpA-like domain"/>
    <property type="match status" value="1"/>
</dbReference>
<dbReference type="CDD" id="cd22274">
    <property type="entry name" value="DPBB_EXPA_N"/>
    <property type="match status" value="1"/>
</dbReference>
<dbReference type="PRINTS" id="PR01225">
    <property type="entry name" value="EXPANSNFAMLY"/>
</dbReference>
<feature type="domain" description="Expansin-like CBD" evidence="9">
    <location>
        <begin position="198"/>
        <end position="280"/>
    </location>
</feature>
<dbReference type="PROSITE" id="PS50842">
    <property type="entry name" value="EXPANSIN_EG45"/>
    <property type="match status" value="1"/>
</dbReference>
<evidence type="ECO:0000256" key="4">
    <source>
        <dbReference type="ARBA" id="ARBA00022729"/>
    </source>
</evidence>
<accession>A0AAW2NTE6</accession>
<comment type="similarity">
    <text evidence="1 7">Belongs to the expansin family. Expansin A subfamily.</text>
</comment>